<comment type="caution">
    <text evidence="1">The sequence shown here is derived from an EMBL/GenBank/DDBJ whole genome shotgun (WGS) entry which is preliminary data.</text>
</comment>
<dbReference type="PANTHER" id="PTHR20208">
    <property type="entry name" value="STRUCTURE-SPECIFIC ENDONUCLEASE SUBUNIT SLX1"/>
    <property type="match status" value="1"/>
</dbReference>
<dbReference type="InterPro" id="IPR035901">
    <property type="entry name" value="GIY-YIG_endonuc_sf"/>
</dbReference>
<dbReference type="PANTHER" id="PTHR20208:SF13">
    <property type="entry name" value="STRUCTURE-SPECIFIC ENDONUCLEASE SUBUNIT SLX1"/>
    <property type="match status" value="1"/>
</dbReference>
<dbReference type="Gene3D" id="3.40.1440.10">
    <property type="entry name" value="GIY-YIG endonuclease"/>
    <property type="match status" value="1"/>
</dbReference>
<accession>A0A438C904</accession>
<dbReference type="AlphaFoldDB" id="A0A438C904"/>
<evidence type="ECO:0000313" key="2">
    <source>
        <dbReference type="Proteomes" id="UP000288805"/>
    </source>
</evidence>
<dbReference type="InterPro" id="IPR050381">
    <property type="entry name" value="SLX1_endonuclease"/>
</dbReference>
<protein>
    <submittedName>
        <fullName evidence="1">Uncharacterized protein</fullName>
    </submittedName>
</protein>
<dbReference type="Proteomes" id="UP000288805">
    <property type="component" value="Unassembled WGS sequence"/>
</dbReference>
<reference evidence="1 2" key="1">
    <citation type="journal article" date="2018" name="PLoS Genet.">
        <title>Population sequencing reveals clonal diversity and ancestral inbreeding in the grapevine cultivar Chardonnay.</title>
        <authorList>
            <person name="Roach M.J."/>
            <person name="Johnson D.L."/>
            <person name="Bohlmann J."/>
            <person name="van Vuuren H.J."/>
            <person name="Jones S.J."/>
            <person name="Pretorius I.S."/>
            <person name="Schmidt S.A."/>
            <person name="Borneman A.R."/>
        </authorList>
    </citation>
    <scope>NUCLEOTIDE SEQUENCE [LARGE SCALE GENOMIC DNA]</scope>
    <source>
        <strain evidence="2">cv. Chardonnay</strain>
        <tissue evidence="1">Leaf</tissue>
    </source>
</reference>
<organism evidence="1 2">
    <name type="scientific">Vitis vinifera</name>
    <name type="common">Grape</name>
    <dbReference type="NCBI Taxonomy" id="29760"/>
    <lineage>
        <taxon>Eukaryota</taxon>
        <taxon>Viridiplantae</taxon>
        <taxon>Streptophyta</taxon>
        <taxon>Embryophyta</taxon>
        <taxon>Tracheophyta</taxon>
        <taxon>Spermatophyta</taxon>
        <taxon>Magnoliopsida</taxon>
        <taxon>eudicotyledons</taxon>
        <taxon>Gunneridae</taxon>
        <taxon>Pentapetalae</taxon>
        <taxon>rosids</taxon>
        <taxon>Vitales</taxon>
        <taxon>Vitaceae</taxon>
        <taxon>Viteae</taxon>
        <taxon>Vitis</taxon>
    </lineage>
</organism>
<evidence type="ECO:0000313" key="1">
    <source>
        <dbReference type="EMBL" id="RVW19735.1"/>
    </source>
</evidence>
<gene>
    <name evidence="1" type="ORF">CK203_114451</name>
</gene>
<name>A0A438C904_VITVI</name>
<dbReference type="EMBL" id="QGNW01002440">
    <property type="protein sequence ID" value="RVW19735.1"/>
    <property type="molecule type" value="Genomic_DNA"/>
</dbReference>
<proteinExistence type="predicted"/>
<sequence>MKREEPNLISVEHACEIFGSGLIDRLKQHNGELKGGAKASRTGRPWVCACIIQGFKDKSEGTPHTTELNSSLVSISDVSVTACQFESKWKSFSRKLPRKRNDTVRQVDNDSLLLLQHRQAALNRVKGSLVCDHLEINWQLNPS</sequence>